<dbReference type="PROSITE" id="PS51257">
    <property type="entry name" value="PROKAR_LIPOPROTEIN"/>
    <property type="match status" value="1"/>
</dbReference>
<dbReference type="AlphaFoldDB" id="B8FHW0"/>
<dbReference type="EMBL" id="CP001322">
    <property type="protein sequence ID" value="ACL02527.1"/>
    <property type="molecule type" value="Genomic_DNA"/>
</dbReference>
<evidence type="ECO:0000313" key="4">
    <source>
        <dbReference type="Proteomes" id="UP000000739"/>
    </source>
</evidence>
<protein>
    <submittedName>
        <fullName evidence="3">SH3 type 3 domain protein</fullName>
    </submittedName>
</protein>
<dbReference type="Pfam" id="PF08239">
    <property type="entry name" value="SH3_3"/>
    <property type="match status" value="1"/>
</dbReference>
<name>B8FHW0_DESAL</name>
<dbReference type="Gene3D" id="2.30.30.40">
    <property type="entry name" value="SH3 Domains"/>
    <property type="match status" value="1"/>
</dbReference>
<feature type="domain" description="SH3b" evidence="2">
    <location>
        <begin position="113"/>
        <end position="167"/>
    </location>
</feature>
<dbReference type="eggNOG" id="COG3014">
    <property type="taxonomic scope" value="Bacteria"/>
</dbReference>
<sequence>MGESCIKKTVHHLLPLVLAIFFTGCAVMETNPSNPSQLIDSFSESVPKPEDILKVKKSYKGYCKTYKPLKELIYGGKFDEAIQVYKTGPKSVEAENCDETRPAESLKTGVTTSGLNIRTEPNGAKISLLPQKGQVSILEDKDGWLRVRGRDISGKNVEGWVSAKYVKESTSANPGAGSRDNAMPVVNLDSKPLKVLHNMELGVLSLETGDADACRNHIQTCLNELGMEKDKGRITSFFEKGLLKTSGWLIGKPGLKPYDPVGYEKVMLLNYKALNYLLTGERKAFNVARLAIDWQNMERESFEKKMEKIRQKEEESRKKRSMEKENDLPDISEKAGALKGILPELNPRKEAGEAEPQESNVDSTGEMDGNVGKLKDLLNREYSDTHEIAMTAKSAYVNPFADYMIGAIMELEACDDPNKIDDAKKAYEKASALNPESSMLKRAAKDLQSAFNAGSMDGRGKILHVVVCDGFAPEVKVVSTVVPIPPNKLITIQLPKKEPLPNKVKTIKILTSKNKILASLDTIANMDAMSLRHQKDSEPSMLLLAGAMVFRSYAGQSAAERFLGELGPFVVGPFLDGASAPETRSWVSLPSNIKAARVYLPAGLSTVKVATYDKNGKRLAVQSIKIEKNAHNFVYGRSIGRSLSLQRAQNLWVNK</sequence>
<gene>
    <name evidence="3" type="ordered locus">Dalk_0822</name>
</gene>
<evidence type="ECO:0000256" key="1">
    <source>
        <dbReference type="SAM" id="MobiDB-lite"/>
    </source>
</evidence>
<dbReference type="eggNOG" id="COG3103">
    <property type="taxonomic scope" value="Bacteria"/>
</dbReference>
<evidence type="ECO:0000259" key="2">
    <source>
        <dbReference type="Pfam" id="PF08239"/>
    </source>
</evidence>
<dbReference type="InterPro" id="IPR003646">
    <property type="entry name" value="SH3-like_bac-type"/>
</dbReference>
<feature type="region of interest" description="Disordered" evidence="1">
    <location>
        <begin position="303"/>
        <end position="330"/>
    </location>
</feature>
<organism evidence="3 4">
    <name type="scientific">Desulfatibacillum aliphaticivorans</name>
    <dbReference type="NCBI Taxonomy" id="218208"/>
    <lineage>
        <taxon>Bacteria</taxon>
        <taxon>Pseudomonadati</taxon>
        <taxon>Thermodesulfobacteriota</taxon>
        <taxon>Desulfobacteria</taxon>
        <taxon>Desulfobacterales</taxon>
        <taxon>Desulfatibacillaceae</taxon>
        <taxon>Desulfatibacillum</taxon>
    </lineage>
</organism>
<dbReference type="Proteomes" id="UP000000739">
    <property type="component" value="Chromosome"/>
</dbReference>
<keyword evidence="4" id="KW-1185">Reference proteome</keyword>
<proteinExistence type="predicted"/>
<accession>B8FHW0</accession>
<dbReference type="KEGG" id="dal:Dalk_0822"/>
<feature type="region of interest" description="Disordered" evidence="1">
    <location>
        <begin position="344"/>
        <end position="370"/>
    </location>
</feature>
<dbReference type="HOGENOM" id="CLU_418406_0_0_7"/>
<reference evidence="3 4" key="1">
    <citation type="journal article" date="2012" name="Environ. Microbiol.">
        <title>The genome sequence of Desulfatibacillum alkenivorans AK-01: a blueprint for anaerobic alkane oxidation.</title>
        <authorList>
            <person name="Callaghan A.V."/>
            <person name="Morris B.E."/>
            <person name="Pereira I.A."/>
            <person name="McInerney M.J."/>
            <person name="Austin R.N."/>
            <person name="Groves J.T."/>
            <person name="Kukor J.J."/>
            <person name="Suflita J.M."/>
            <person name="Young L.Y."/>
            <person name="Zylstra G.J."/>
            <person name="Wawrik B."/>
        </authorList>
    </citation>
    <scope>NUCLEOTIDE SEQUENCE [LARGE SCALE GENOMIC DNA]</scope>
    <source>
        <strain evidence="3 4">AK-01</strain>
    </source>
</reference>
<evidence type="ECO:0000313" key="3">
    <source>
        <dbReference type="EMBL" id="ACL02527.1"/>
    </source>
</evidence>